<dbReference type="RefSeq" id="WP_111267448.1">
    <property type="nucleotide sequence ID" value="NZ_CP029843.1"/>
</dbReference>
<dbReference type="Proteomes" id="UP000320431">
    <property type="component" value="Unassembled WGS sequence"/>
</dbReference>
<dbReference type="Gene3D" id="1.20.5.50">
    <property type="match status" value="1"/>
</dbReference>
<accession>A0A2U9TAM0</accession>
<feature type="coiled-coil region" evidence="12">
    <location>
        <begin position="70"/>
        <end position="101"/>
    </location>
</feature>
<dbReference type="GO" id="GO:0030428">
    <property type="term" value="C:cell septum"/>
    <property type="evidence" value="ECO:0007669"/>
    <property type="project" value="TreeGrafter"/>
</dbReference>
<evidence type="ECO:0000256" key="6">
    <source>
        <dbReference type="ARBA" id="ARBA00023054"/>
    </source>
</evidence>
<dbReference type="OrthoDB" id="5772359at2"/>
<comment type="function">
    <text evidence="9">Activator of cell division through the inhibition of FtsZ GTPase activity, therefore promoting FtsZ assembly into bundles of protofilaments necessary for the formation of the division Z ring. It is recruited early at mid-cell but it is not essential for cell division.</text>
</comment>
<organism evidence="13 15">
    <name type="scientific">Marilutibacter maris</name>
    <dbReference type="NCBI Taxonomy" id="1605891"/>
    <lineage>
        <taxon>Bacteria</taxon>
        <taxon>Pseudomonadati</taxon>
        <taxon>Pseudomonadota</taxon>
        <taxon>Gammaproteobacteria</taxon>
        <taxon>Lysobacterales</taxon>
        <taxon>Lysobacteraceae</taxon>
        <taxon>Marilutibacter</taxon>
    </lineage>
</organism>
<dbReference type="PANTHER" id="PTHR34981">
    <property type="entry name" value="CELL DIVISION PROTEIN ZAPA"/>
    <property type="match status" value="1"/>
</dbReference>
<dbReference type="GO" id="GO:0005829">
    <property type="term" value="C:cytosol"/>
    <property type="evidence" value="ECO:0007669"/>
    <property type="project" value="TreeGrafter"/>
</dbReference>
<dbReference type="AlphaFoldDB" id="A0A2U9TAM0"/>
<comment type="subunit">
    <text evidence="10">Homodimer. Interacts with FtsZ.</text>
</comment>
<evidence type="ECO:0000256" key="5">
    <source>
        <dbReference type="ARBA" id="ARBA00022618"/>
    </source>
</evidence>
<keyword evidence="6 12" id="KW-0175">Coiled coil</keyword>
<evidence type="ECO:0000256" key="1">
    <source>
        <dbReference type="ARBA" id="ARBA00004496"/>
    </source>
</evidence>
<dbReference type="Pfam" id="PF05164">
    <property type="entry name" value="ZapA"/>
    <property type="match status" value="1"/>
</dbReference>
<reference evidence="13 15" key="1">
    <citation type="submission" date="2018-05" db="EMBL/GenBank/DDBJ databases">
        <title>The complete genome of Lysobacter maris HZ9B, a marine bacterium antagonistic against terrestrial plant pathogens.</title>
        <authorList>
            <person name="Zhang X.-Q."/>
        </authorList>
    </citation>
    <scope>NUCLEOTIDE SEQUENCE [LARGE SCALE GENOMIC DNA]</scope>
    <source>
        <strain evidence="13 15">HZ9B</strain>
    </source>
</reference>
<dbReference type="SUPFAM" id="SSF102829">
    <property type="entry name" value="Cell division protein ZapA-like"/>
    <property type="match status" value="1"/>
</dbReference>
<evidence type="ECO:0000256" key="8">
    <source>
        <dbReference type="ARBA" id="ARBA00023306"/>
    </source>
</evidence>
<evidence type="ECO:0000256" key="12">
    <source>
        <dbReference type="SAM" id="Coils"/>
    </source>
</evidence>
<keyword evidence="15" id="KW-1185">Reference proteome</keyword>
<proteinExistence type="inferred from homology"/>
<keyword evidence="7" id="KW-0717">Septation</keyword>
<evidence type="ECO:0000313" key="16">
    <source>
        <dbReference type="Proteomes" id="UP000320431"/>
    </source>
</evidence>
<dbReference type="InterPro" id="IPR042233">
    <property type="entry name" value="Cell_div_ZapA_N"/>
</dbReference>
<evidence type="ECO:0000313" key="14">
    <source>
        <dbReference type="EMBL" id="KAB8198287.1"/>
    </source>
</evidence>
<keyword evidence="5 13" id="KW-0132">Cell division</keyword>
<protein>
    <recommendedName>
        <fullName evidence="3">Cell division protein ZapA</fullName>
    </recommendedName>
    <alternativeName>
        <fullName evidence="11">Z ring-associated protein ZapA</fullName>
    </alternativeName>
</protein>
<evidence type="ECO:0000256" key="7">
    <source>
        <dbReference type="ARBA" id="ARBA00023210"/>
    </source>
</evidence>
<dbReference type="KEGG" id="lmb:C9I47_2739"/>
<dbReference type="Gene3D" id="3.30.160.880">
    <property type="entry name" value="Cell division protein ZapA protomer, N-terminal domain"/>
    <property type="match status" value="1"/>
</dbReference>
<dbReference type="GO" id="GO:0032153">
    <property type="term" value="C:cell division site"/>
    <property type="evidence" value="ECO:0007669"/>
    <property type="project" value="TreeGrafter"/>
</dbReference>
<name>A0A2U9TAM0_9GAMM</name>
<comment type="similarity">
    <text evidence="2">Belongs to the ZapA family. Type 1 subfamily.</text>
</comment>
<gene>
    <name evidence="14" type="primary">zapA</name>
    <name evidence="13" type="ORF">C9I47_2739</name>
    <name evidence="14" type="ORF">FKV24_002735</name>
</gene>
<dbReference type="InterPro" id="IPR036192">
    <property type="entry name" value="Cell_div_ZapA-like_sf"/>
</dbReference>
<reference evidence="14 16" key="2">
    <citation type="submission" date="2019-10" db="EMBL/GenBank/DDBJ databases">
        <title>Lysobacter alkalisoli sp. nov., isolated from saline-alkaline soil.</title>
        <authorList>
            <person name="Sun J.-Q."/>
        </authorList>
    </citation>
    <scope>NUCLEOTIDE SEQUENCE [LARGE SCALE GENOMIC DNA]</scope>
    <source>
        <strain evidence="14 16">KCTC 42381</strain>
    </source>
</reference>
<evidence type="ECO:0000256" key="3">
    <source>
        <dbReference type="ARBA" id="ARBA00015195"/>
    </source>
</evidence>
<evidence type="ECO:0000256" key="4">
    <source>
        <dbReference type="ARBA" id="ARBA00022490"/>
    </source>
</evidence>
<keyword evidence="8" id="KW-0131">Cell cycle</keyword>
<dbReference type="GO" id="GO:0000921">
    <property type="term" value="P:septin ring assembly"/>
    <property type="evidence" value="ECO:0007669"/>
    <property type="project" value="TreeGrafter"/>
</dbReference>
<evidence type="ECO:0000256" key="2">
    <source>
        <dbReference type="ARBA" id="ARBA00010074"/>
    </source>
</evidence>
<comment type="subcellular location">
    <subcellularLocation>
        <location evidence="1">Cytoplasm</location>
    </subcellularLocation>
</comment>
<evidence type="ECO:0000256" key="11">
    <source>
        <dbReference type="ARBA" id="ARBA00033158"/>
    </source>
</evidence>
<dbReference type="PANTHER" id="PTHR34981:SF1">
    <property type="entry name" value="CELL DIVISION PROTEIN ZAPA"/>
    <property type="match status" value="1"/>
</dbReference>
<evidence type="ECO:0000313" key="13">
    <source>
        <dbReference type="EMBL" id="AWV08415.1"/>
    </source>
</evidence>
<evidence type="ECO:0000313" key="15">
    <source>
        <dbReference type="Proteomes" id="UP000249447"/>
    </source>
</evidence>
<dbReference type="GO" id="GO:0043093">
    <property type="term" value="P:FtsZ-dependent cytokinesis"/>
    <property type="evidence" value="ECO:0007669"/>
    <property type="project" value="TreeGrafter"/>
</dbReference>
<dbReference type="EMBL" id="CP029843">
    <property type="protein sequence ID" value="AWV08415.1"/>
    <property type="molecule type" value="Genomic_DNA"/>
</dbReference>
<keyword evidence="4" id="KW-0963">Cytoplasm</keyword>
<dbReference type="InterPro" id="IPR007838">
    <property type="entry name" value="Cell_div_ZapA-like"/>
</dbReference>
<dbReference type="Proteomes" id="UP000249447">
    <property type="component" value="Chromosome"/>
</dbReference>
<dbReference type="EMBL" id="VICD02000030">
    <property type="protein sequence ID" value="KAB8198287.1"/>
    <property type="molecule type" value="Genomic_DNA"/>
</dbReference>
<sequence length="104" mass="11755">MNTKAHTSTPVSIRVLDREYTVGCEPEERDDLLDAAKLLDGKMREIRGSNRMVALDRVAVLAALNFAHELQQLRTESGRHERELTRTLEDLNRKLDGLLDTPAS</sequence>
<evidence type="ECO:0000256" key="9">
    <source>
        <dbReference type="ARBA" id="ARBA00024910"/>
    </source>
</evidence>
<dbReference type="GO" id="GO:0000917">
    <property type="term" value="P:division septum assembly"/>
    <property type="evidence" value="ECO:0007669"/>
    <property type="project" value="UniProtKB-KW"/>
</dbReference>
<evidence type="ECO:0000256" key="10">
    <source>
        <dbReference type="ARBA" id="ARBA00026068"/>
    </source>
</evidence>